<keyword evidence="5" id="KW-1185">Reference proteome</keyword>
<dbReference type="RefSeq" id="WP_249331383.1">
    <property type="nucleotide sequence ID" value="NZ_JACRSY010000003.1"/>
</dbReference>
<sequence>MKVLVISDTHGRTSHVCQLIERLKMHGLTHIIHCGDCIEDAKYIEHLYPELVMYKVAGNCDGYGAGGTILEYIDDVPIMITHGHRQHVKESYEEMWIDAIAHEAKLAVFGHTHIAYLERKDDIILLNPGSMTLPKDENLPSFAIIEIKKGEIVDIGLMQTLGNGEIHRKL</sequence>
<reference evidence="4" key="1">
    <citation type="submission" date="2020-08" db="EMBL/GenBank/DDBJ databases">
        <title>Genome public.</title>
        <authorList>
            <person name="Liu C."/>
            <person name="Sun Q."/>
        </authorList>
    </citation>
    <scope>NUCLEOTIDE SEQUENCE</scope>
    <source>
        <strain evidence="4">NSJ-12</strain>
    </source>
</reference>
<evidence type="ECO:0000259" key="3">
    <source>
        <dbReference type="Pfam" id="PF12850"/>
    </source>
</evidence>
<dbReference type="AlphaFoldDB" id="A0A926IC65"/>
<proteinExistence type="inferred from homology"/>
<name>A0A926IC65_9FIRM</name>
<dbReference type="EMBL" id="JACRSY010000003">
    <property type="protein sequence ID" value="MBC8578392.1"/>
    <property type="molecule type" value="Genomic_DNA"/>
</dbReference>
<dbReference type="Gene3D" id="3.60.21.10">
    <property type="match status" value="1"/>
</dbReference>
<evidence type="ECO:0000313" key="5">
    <source>
        <dbReference type="Proteomes" id="UP000655830"/>
    </source>
</evidence>
<dbReference type="EC" id="3.1.4.-" evidence="2"/>
<dbReference type="SUPFAM" id="SSF56300">
    <property type="entry name" value="Metallo-dependent phosphatases"/>
    <property type="match status" value="1"/>
</dbReference>
<feature type="domain" description="Calcineurin-like phosphoesterase" evidence="3">
    <location>
        <begin position="1"/>
        <end position="149"/>
    </location>
</feature>
<dbReference type="PANTHER" id="PTHR11124">
    <property type="entry name" value="VACUOLAR SORTING PROTEIN VPS29"/>
    <property type="match status" value="1"/>
</dbReference>
<dbReference type="Pfam" id="PF12850">
    <property type="entry name" value="Metallophos_2"/>
    <property type="match status" value="1"/>
</dbReference>
<evidence type="ECO:0000313" key="4">
    <source>
        <dbReference type="EMBL" id="MBC8578392.1"/>
    </source>
</evidence>
<evidence type="ECO:0000256" key="1">
    <source>
        <dbReference type="ARBA" id="ARBA00008950"/>
    </source>
</evidence>
<dbReference type="InterPro" id="IPR024654">
    <property type="entry name" value="Calcineurin-like_PHP_lpxH"/>
</dbReference>
<dbReference type="GO" id="GO:0046872">
    <property type="term" value="F:metal ion binding"/>
    <property type="evidence" value="ECO:0007669"/>
    <property type="project" value="UniProtKB-KW"/>
</dbReference>
<accession>A0A926IC65</accession>
<dbReference type="GO" id="GO:0016787">
    <property type="term" value="F:hydrolase activity"/>
    <property type="evidence" value="ECO:0007669"/>
    <property type="project" value="UniProtKB-UniRule"/>
</dbReference>
<dbReference type="InterPro" id="IPR029052">
    <property type="entry name" value="Metallo-depent_PP-like"/>
</dbReference>
<comment type="caution">
    <text evidence="4">The sequence shown here is derived from an EMBL/GenBank/DDBJ whole genome shotgun (WGS) entry which is preliminary data.</text>
</comment>
<dbReference type="Proteomes" id="UP000655830">
    <property type="component" value="Unassembled WGS sequence"/>
</dbReference>
<evidence type="ECO:0000256" key="2">
    <source>
        <dbReference type="RuleBase" id="RU362039"/>
    </source>
</evidence>
<organism evidence="4 5">
    <name type="scientific">Zhenhengia yiwuensis</name>
    <dbReference type="NCBI Taxonomy" id="2763666"/>
    <lineage>
        <taxon>Bacteria</taxon>
        <taxon>Bacillati</taxon>
        <taxon>Bacillota</taxon>
        <taxon>Clostridia</taxon>
        <taxon>Lachnospirales</taxon>
        <taxon>Lachnospiraceae</taxon>
        <taxon>Zhenhengia</taxon>
    </lineage>
</organism>
<dbReference type="InterPro" id="IPR000979">
    <property type="entry name" value="Phosphodiesterase_MJ0936/Vps29"/>
</dbReference>
<gene>
    <name evidence="4" type="ORF">H8718_02390</name>
</gene>
<comment type="similarity">
    <text evidence="1 2">Belongs to the metallophosphoesterase superfamily. YfcE family.</text>
</comment>
<dbReference type="NCBIfam" id="TIGR00040">
    <property type="entry name" value="yfcE"/>
    <property type="match status" value="1"/>
</dbReference>
<protein>
    <recommendedName>
        <fullName evidence="2">Phosphoesterase</fullName>
        <ecNumber evidence="2">3.1.4.-</ecNumber>
    </recommendedName>
</protein>
<keyword evidence="2" id="KW-0479">Metal-binding</keyword>
<comment type="cofactor">
    <cofactor evidence="2">
        <name>a divalent metal cation</name>
        <dbReference type="ChEBI" id="CHEBI:60240"/>
    </cofactor>
</comment>